<name>A0A818IGV9_9BILA</name>
<evidence type="ECO:0000313" key="1">
    <source>
        <dbReference type="EMBL" id="CAF3487097.1"/>
    </source>
</evidence>
<dbReference type="PANTHER" id="PTHR31569:SF4">
    <property type="entry name" value="SWIM-TYPE DOMAIN-CONTAINING PROTEIN"/>
    <property type="match status" value="1"/>
</dbReference>
<dbReference type="PANTHER" id="PTHR31569">
    <property type="entry name" value="SWIM-TYPE DOMAIN-CONTAINING PROTEIN"/>
    <property type="match status" value="1"/>
</dbReference>
<proteinExistence type="predicted"/>
<dbReference type="AlphaFoldDB" id="A0A818IGV9"/>
<evidence type="ECO:0000313" key="2">
    <source>
        <dbReference type="EMBL" id="CAF3524324.1"/>
    </source>
</evidence>
<dbReference type="EMBL" id="CAJNYU010001959">
    <property type="protein sequence ID" value="CAF3487097.1"/>
    <property type="molecule type" value="Genomic_DNA"/>
</dbReference>
<evidence type="ECO:0008006" key="6">
    <source>
        <dbReference type="Google" id="ProtNLM"/>
    </source>
</evidence>
<gene>
    <name evidence="1" type="ORF">FME351_LOCUS15900</name>
    <name evidence="2" type="ORF">KIK155_LOCUS17099</name>
    <name evidence="4" type="ORF">TOA249_LOCUS31937</name>
    <name evidence="3" type="ORF">TSG867_LOCUS28556</name>
</gene>
<organism evidence="2 5">
    <name type="scientific">Rotaria socialis</name>
    <dbReference type="NCBI Taxonomy" id="392032"/>
    <lineage>
        <taxon>Eukaryota</taxon>
        <taxon>Metazoa</taxon>
        <taxon>Spiralia</taxon>
        <taxon>Gnathifera</taxon>
        <taxon>Rotifera</taxon>
        <taxon>Eurotatoria</taxon>
        <taxon>Bdelloidea</taxon>
        <taxon>Philodinida</taxon>
        <taxon>Philodinidae</taxon>
        <taxon>Rotaria</taxon>
    </lineage>
</organism>
<dbReference type="Proteomes" id="UP000663865">
    <property type="component" value="Unassembled WGS sequence"/>
</dbReference>
<reference evidence="2" key="1">
    <citation type="submission" date="2021-02" db="EMBL/GenBank/DDBJ databases">
        <authorList>
            <person name="Nowell W R."/>
        </authorList>
    </citation>
    <scope>NUCLEOTIDE SEQUENCE</scope>
</reference>
<dbReference type="Proteomes" id="UP000663838">
    <property type="component" value="Unassembled WGS sequence"/>
</dbReference>
<dbReference type="InterPro" id="IPR052579">
    <property type="entry name" value="Zinc_finger_SWIM"/>
</dbReference>
<evidence type="ECO:0000313" key="3">
    <source>
        <dbReference type="EMBL" id="CAF4612995.1"/>
    </source>
</evidence>
<dbReference type="EMBL" id="CAJNYV010003031">
    <property type="protein sequence ID" value="CAF3524324.1"/>
    <property type="molecule type" value="Genomic_DNA"/>
</dbReference>
<evidence type="ECO:0000313" key="5">
    <source>
        <dbReference type="Proteomes" id="UP000663865"/>
    </source>
</evidence>
<dbReference type="Proteomes" id="UP000663869">
    <property type="component" value="Unassembled WGS sequence"/>
</dbReference>
<evidence type="ECO:0000313" key="4">
    <source>
        <dbReference type="EMBL" id="CAF4918673.1"/>
    </source>
</evidence>
<dbReference type="EMBL" id="CAJOBQ010003635">
    <property type="protein sequence ID" value="CAF4612995.1"/>
    <property type="molecule type" value="Genomic_DNA"/>
</dbReference>
<protein>
    <recommendedName>
        <fullName evidence="6">MULE transposase domain-containing protein</fullName>
    </recommendedName>
</protein>
<comment type="caution">
    <text evidence="2">The sequence shown here is derived from an EMBL/GenBank/DDBJ whole genome shotgun (WGS) entry which is preliminary data.</text>
</comment>
<accession>A0A818IGV9</accession>
<dbReference type="EMBL" id="CAJOBS010007072">
    <property type="protein sequence ID" value="CAF4918673.1"/>
    <property type="molecule type" value="Genomic_DNA"/>
</dbReference>
<dbReference type="Proteomes" id="UP000663862">
    <property type="component" value="Unassembled WGS sequence"/>
</dbReference>
<sequence length="257" mass="30499">MRFVITWVMKELFDRLRYQHVMCVCYQSGPIRRHIKDGSRPNQESARLDSQFYFKIKHDTEINKIIFMKNKNLAHNHPLDENIYKNYSFVRNKKLQENNEAYDLCKLLITAKTSTYNNRKLINDKFDINLTRKDINNFKQNFQFNLVGDKSDPELLKTWINQMLNDNSQNSVQIKINDKGSTFKVNIENYQLYICLVQNANLKGMPVSYCLMKLSDLSETQVVMIDKDLTNADISRHYFDKARTLLCVFHVLEYLKV</sequence>